<gene>
    <name evidence="3" type="ORF">PCOR1329_LOCUS84858</name>
</gene>
<dbReference type="PROSITE" id="PS00018">
    <property type="entry name" value="EF_HAND_1"/>
    <property type="match status" value="1"/>
</dbReference>
<keyword evidence="4" id="KW-1185">Reference proteome</keyword>
<reference evidence="3" key="1">
    <citation type="submission" date="2023-10" db="EMBL/GenBank/DDBJ databases">
        <authorList>
            <person name="Chen Y."/>
            <person name="Shah S."/>
            <person name="Dougan E. K."/>
            <person name="Thang M."/>
            <person name="Chan C."/>
        </authorList>
    </citation>
    <scope>NUCLEOTIDE SEQUENCE [LARGE SCALE GENOMIC DNA]</scope>
</reference>
<evidence type="ECO:0000256" key="1">
    <source>
        <dbReference type="ARBA" id="ARBA00022837"/>
    </source>
</evidence>
<protein>
    <recommendedName>
        <fullName evidence="2">EF-hand domain-containing protein</fullName>
    </recommendedName>
</protein>
<dbReference type="SUPFAM" id="SSF47473">
    <property type="entry name" value="EF-hand"/>
    <property type="match status" value="1"/>
</dbReference>
<dbReference type="InterPro" id="IPR018247">
    <property type="entry name" value="EF_Hand_1_Ca_BS"/>
</dbReference>
<dbReference type="InterPro" id="IPR011992">
    <property type="entry name" value="EF-hand-dom_pair"/>
</dbReference>
<evidence type="ECO:0000259" key="2">
    <source>
        <dbReference type="PROSITE" id="PS50222"/>
    </source>
</evidence>
<evidence type="ECO:0000313" key="3">
    <source>
        <dbReference type="EMBL" id="CAK0910787.1"/>
    </source>
</evidence>
<dbReference type="Proteomes" id="UP001189429">
    <property type="component" value="Unassembled WGS sequence"/>
</dbReference>
<name>A0ABN9YGL6_9DINO</name>
<sequence length="155" mass="16828">MKEIFQNAVSSSTRSLGDQCGSPSAAGIVNGGGDQAISWEQFKGQLNSPYLVELLNIFDIERSQAKALFMLLDRDGTKTLTVEEFVRGALRLRAPARAFDVAALQREERANARKLSTRVDGVEAQMRHLAAAVGSGDASDWCPPARESLECCPSR</sequence>
<keyword evidence="1" id="KW-0106">Calcium</keyword>
<accession>A0ABN9YGL6</accession>
<dbReference type="Gene3D" id="1.10.238.10">
    <property type="entry name" value="EF-hand"/>
    <property type="match status" value="1"/>
</dbReference>
<proteinExistence type="predicted"/>
<dbReference type="PROSITE" id="PS50222">
    <property type="entry name" value="EF_HAND_2"/>
    <property type="match status" value="1"/>
</dbReference>
<dbReference type="EMBL" id="CAUYUJ010022459">
    <property type="protein sequence ID" value="CAK0910787.1"/>
    <property type="molecule type" value="Genomic_DNA"/>
</dbReference>
<dbReference type="InterPro" id="IPR002048">
    <property type="entry name" value="EF_hand_dom"/>
</dbReference>
<evidence type="ECO:0000313" key="4">
    <source>
        <dbReference type="Proteomes" id="UP001189429"/>
    </source>
</evidence>
<organism evidence="3 4">
    <name type="scientific">Prorocentrum cordatum</name>
    <dbReference type="NCBI Taxonomy" id="2364126"/>
    <lineage>
        <taxon>Eukaryota</taxon>
        <taxon>Sar</taxon>
        <taxon>Alveolata</taxon>
        <taxon>Dinophyceae</taxon>
        <taxon>Prorocentrales</taxon>
        <taxon>Prorocentraceae</taxon>
        <taxon>Prorocentrum</taxon>
    </lineage>
</organism>
<feature type="domain" description="EF-hand" evidence="2">
    <location>
        <begin position="60"/>
        <end position="95"/>
    </location>
</feature>
<comment type="caution">
    <text evidence="3">The sequence shown here is derived from an EMBL/GenBank/DDBJ whole genome shotgun (WGS) entry which is preliminary data.</text>
</comment>